<dbReference type="FunFam" id="3.40.50.12780:FF:000012">
    <property type="entry name" value="Non-ribosomal peptide synthetase"/>
    <property type="match status" value="2"/>
</dbReference>
<dbReference type="InterPro" id="IPR006162">
    <property type="entry name" value="Ppantetheine_attach_site"/>
</dbReference>
<dbReference type="Gene3D" id="2.30.38.10">
    <property type="entry name" value="Luciferase, Domain 3"/>
    <property type="match status" value="2"/>
</dbReference>
<dbReference type="InterPro" id="IPR020845">
    <property type="entry name" value="AMP-binding_CS"/>
</dbReference>
<dbReference type="SUPFAM" id="SSF56801">
    <property type="entry name" value="Acetyl-CoA synthetase-like"/>
    <property type="match status" value="2"/>
</dbReference>
<dbReference type="EMBL" id="JAGSMN010000007">
    <property type="protein sequence ID" value="MBR7671553.1"/>
    <property type="molecule type" value="Genomic_DNA"/>
</dbReference>
<feature type="domain" description="Carrier" evidence="8">
    <location>
        <begin position="2504"/>
        <end position="2578"/>
    </location>
</feature>
<evidence type="ECO:0000256" key="3">
    <source>
        <dbReference type="ARBA" id="ARBA00022450"/>
    </source>
</evidence>
<dbReference type="Pfam" id="PF13193">
    <property type="entry name" value="AMP-binding_C"/>
    <property type="match status" value="2"/>
</dbReference>
<dbReference type="SUPFAM" id="SSF47336">
    <property type="entry name" value="ACP-like"/>
    <property type="match status" value="2"/>
</dbReference>
<dbReference type="NCBIfam" id="NF003417">
    <property type="entry name" value="PRK04813.1"/>
    <property type="match status" value="2"/>
</dbReference>
<dbReference type="PANTHER" id="PTHR45527">
    <property type="entry name" value="NONRIBOSOMAL PEPTIDE SYNTHETASE"/>
    <property type="match status" value="1"/>
</dbReference>
<dbReference type="Gene3D" id="3.30.559.10">
    <property type="entry name" value="Chloramphenicol acetyltransferase-like domain"/>
    <property type="match status" value="4"/>
</dbReference>
<dbReference type="InterPro" id="IPR020806">
    <property type="entry name" value="PKS_PP-bd"/>
</dbReference>
<evidence type="ECO:0000256" key="6">
    <source>
        <dbReference type="ARBA" id="ARBA00023194"/>
    </source>
</evidence>
<dbReference type="SMART" id="SM00823">
    <property type="entry name" value="PKS_PP"/>
    <property type="match status" value="2"/>
</dbReference>
<evidence type="ECO:0000256" key="4">
    <source>
        <dbReference type="ARBA" id="ARBA00022553"/>
    </source>
</evidence>
<dbReference type="InterPro" id="IPR023213">
    <property type="entry name" value="CAT-like_dom_sf"/>
</dbReference>
<dbReference type="InterPro" id="IPR001242">
    <property type="entry name" value="Condensation_dom"/>
</dbReference>
<evidence type="ECO:0000313" key="9">
    <source>
        <dbReference type="EMBL" id="MBR7671553.1"/>
    </source>
</evidence>
<keyword evidence="5" id="KW-0677">Repeat</keyword>
<dbReference type="Gene3D" id="1.10.1200.10">
    <property type="entry name" value="ACP-like"/>
    <property type="match status" value="2"/>
</dbReference>
<dbReference type="Pfam" id="PF00550">
    <property type="entry name" value="PP-binding"/>
    <property type="match status" value="2"/>
</dbReference>
<keyword evidence="3" id="KW-0596">Phosphopantetheine</keyword>
<dbReference type="GO" id="GO:0044550">
    <property type="term" value="P:secondary metabolite biosynthetic process"/>
    <property type="evidence" value="ECO:0007669"/>
    <property type="project" value="UniProtKB-ARBA"/>
</dbReference>
<dbReference type="GO" id="GO:0031177">
    <property type="term" value="F:phosphopantetheine binding"/>
    <property type="evidence" value="ECO:0007669"/>
    <property type="project" value="InterPro"/>
</dbReference>
<dbReference type="PROSITE" id="PS00455">
    <property type="entry name" value="AMP_BINDING"/>
    <property type="match status" value="2"/>
</dbReference>
<dbReference type="PROSITE" id="PS00012">
    <property type="entry name" value="PHOSPHOPANTETHEINE"/>
    <property type="match status" value="2"/>
</dbReference>
<dbReference type="FunFam" id="1.10.1200.10:FF:000005">
    <property type="entry name" value="Nonribosomal peptide synthetase 1"/>
    <property type="match status" value="1"/>
</dbReference>
<dbReference type="CDD" id="cd05930">
    <property type="entry name" value="A_NRPS"/>
    <property type="match status" value="2"/>
</dbReference>
<dbReference type="InterPro" id="IPR000873">
    <property type="entry name" value="AMP-dep_synth/lig_dom"/>
</dbReference>
<dbReference type="Pfam" id="PF00501">
    <property type="entry name" value="AMP-binding"/>
    <property type="match status" value="2"/>
</dbReference>
<dbReference type="NCBIfam" id="TIGR01720">
    <property type="entry name" value="NRPS-para261"/>
    <property type="match status" value="1"/>
</dbReference>
<keyword evidence="6" id="KW-0045">Antibiotic biosynthesis</keyword>
<reference evidence="9" key="1">
    <citation type="submission" date="2021-04" db="EMBL/GenBank/DDBJ databases">
        <title>Sequencing of actinobacteria type strains.</title>
        <authorList>
            <person name="Nguyen G.-S."/>
            <person name="Wentzel A."/>
        </authorList>
    </citation>
    <scope>NUCLEOTIDE SEQUENCE</scope>
    <source>
        <strain evidence="9">DSM 42095</strain>
    </source>
</reference>
<gene>
    <name evidence="9" type="ORF">KDA82_00560</name>
</gene>
<evidence type="ECO:0000256" key="1">
    <source>
        <dbReference type="ARBA" id="ARBA00001957"/>
    </source>
</evidence>
<dbReference type="FunFam" id="3.40.50.980:FF:000001">
    <property type="entry name" value="Non-ribosomal peptide synthetase"/>
    <property type="match status" value="2"/>
</dbReference>
<dbReference type="GO" id="GO:0043041">
    <property type="term" value="P:amino acid activation for nonribosomal peptide biosynthetic process"/>
    <property type="evidence" value="ECO:0007669"/>
    <property type="project" value="TreeGrafter"/>
</dbReference>
<dbReference type="Gene3D" id="3.40.50.980">
    <property type="match status" value="4"/>
</dbReference>
<accession>A0A8T4IM20</accession>
<dbReference type="CDD" id="cd19543">
    <property type="entry name" value="DCL_NRPS"/>
    <property type="match status" value="1"/>
</dbReference>
<dbReference type="FunFam" id="2.30.38.10:FF:000001">
    <property type="entry name" value="Non-ribosomal peptide synthetase PvdI"/>
    <property type="match status" value="2"/>
</dbReference>
<dbReference type="NCBIfam" id="TIGR01733">
    <property type="entry name" value="AA-adenyl-dom"/>
    <property type="match status" value="2"/>
</dbReference>
<dbReference type="Proteomes" id="UP000675554">
    <property type="component" value="Unassembled WGS sequence"/>
</dbReference>
<dbReference type="FunFam" id="3.30.300.30:FF:000010">
    <property type="entry name" value="Enterobactin synthetase component F"/>
    <property type="match status" value="2"/>
</dbReference>
<dbReference type="Gene3D" id="3.30.300.30">
    <property type="match status" value="2"/>
</dbReference>
<proteinExistence type="inferred from homology"/>
<keyword evidence="4" id="KW-0597">Phosphoprotein</keyword>
<dbReference type="InterPro" id="IPR036736">
    <property type="entry name" value="ACP-like_sf"/>
</dbReference>
<dbReference type="InterPro" id="IPR009081">
    <property type="entry name" value="PP-bd_ACP"/>
</dbReference>
<comment type="cofactor">
    <cofactor evidence="1">
        <name>pantetheine 4'-phosphate</name>
        <dbReference type="ChEBI" id="CHEBI:47942"/>
    </cofactor>
</comment>
<dbReference type="PANTHER" id="PTHR45527:SF1">
    <property type="entry name" value="FATTY ACID SYNTHASE"/>
    <property type="match status" value="1"/>
</dbReference>
<dbReference type="PROSITE" id="PS50075">
    <property type="entry name" value="CARRIER"/>
    <property type="match status" value="2"/>
</dbReference>
<feature type="non-terminal residue" evidence="9">
    <location>
        <position position="2670"/>
    </location>
</feature>
<comment type="similarity">
    <text evidence="2">Belongs to the ATP-dependent AMP-binding enzyme family.</text>
</comment>
<keyword evidence="10" id="KW-1185">Reference proteome</keyword>
<dbReference type="InterPro" id="IPR010071">
    <property type="entry name" value="AA_adenyl_dom"/>
</dbReference>
<evidence type="ECO:0000313" key="10">
    <source>
        <dbReference type="Proteomes" id="UP000675554"/>
    </source>
</evidence>
<comment type="caution">
    <text evidence="9">The sequence shown here is derived from an EMBL/GenBank/DDBJ whole genome shotgun (WGS) entry which is preliminary data.</text>
</comment>
<dbReference type="GO" id="GO:0005737">
    <property type="term" value="C:cytoplasm"/>
    <property type="evidence" value="ECO:0007669"/>
    <property type="project" value="TreeGrafter"/>
</dbReference>
<dbReference type="GO" id="GO:0003824">
    <property type="term" value="F:catalytic activity"/>
    <property type="evidence" value="ECO:0007669"/>
    <property type="project" value="InterPro"/>
</dbReference>
<dbReference type="Gene3D" id="3.30.559.30">
    <property type="entry name" value="Nonribosomal peptide synthetase, condensation domain"/>
    <property type="match status" value="3"/>
</dbReference>
<feature type="compositionally biased region" description="Basic and acidic residues" evidence="7">
    <location>
        <begin position="963"/>
        <end position="972"/>
    </location>
</feature>
<dbReference type="InterPro" id="IPR010060">
    <property type="entry name" value="NRPS_synth"/>
</dbReference>
<dbReference type="GO" id="GO:0008610">
    <property type="term" value="P:lipid biosynthetic process"/>
    <property type="evidence" value="ECO:0007669"/>
    <property type="project" value="UniProtKB-ARBA"/>
</dbReference>
<protein>
    <submittedName>
        <fullName evidence="9">Amino acid adenylation domain-containing protein</fullName>
    </submittedName>
</protein>
<name>A0A8T4IM20_9ACTN</name>
<feature type="domain" description="Carrier" evidence="8">
    <location>
        <begin position="971"/>
        <end position="1045"/>
    </location>
</feature>
<sequence>MKGQDGYALPLSDCQEGIWLAQRIENTRALYNVGQFTEIRGVLDVEVFEAALRRVVAETETLGVRFVEDGDGVSQVLGGAPGEWELCLVDVSADAEPWESAEALMQEELRRVKEPTEDLLFSYFLIRLDADRFLWFQCYNHLLTDGFACSLVARRVAEVYTALLDADDETSGLSDSIPMGAMRAMRDMRDEEATYRRSEQYEKDRRYWRDRFEDRPELVSAPGARVFSPEAAEDEKGILRETGTLPSSTMAALHAVAERVGESWTRSVIATLAGFVGRLTGSDEVILSLPVTGRATERARQVPSTMANMLPLRLPAEPGTDLEHMVRMTAAGLGELLEHQRFRGEHLRRELGWPEGNRWHFGPYVNVLPTGDDLRFGDLHGTVRDLSSRRVEDFGILVNGPSADGDVQIVLEANGDLYDRQWTRAVLWSLLHFLGQAAADPAAPLSEIDVLGESERALVVGEWNDTARVVSAGSVPELFAGWAASAPGVVAVRSGDQVLSYGELEERANRLGRYLTGLGVGRESRVGLCLPRGVDMVVGMLGVWRAGGAYVPLDPEYPVERLAYMVSDSAATVVLAVGETVAQVAGGAASVVVLDDGDVATAIAVESSGALDVPVVPEQLAYVIYTSGSTGRPKGVAVAHGGVANLAEVMRPVLGVEEGVTALQFASFSFDAAVLDVAVTLGGGGSLAVASSEERLEPEALAAMIREAGVQVASVVPSLLGVLEPESVPGVGNWVLGAERLTADLAAKWRAQSKVWNTYGPTEATVITTATLLAEGITAQDAPPAIGAPIGNAQVFVLDGFLRPVPPGVTGELYVSGAGLARGYVGRSDLTAERFVANPFVSGGRMYRSGDLARWTADGLLEFAGRADEQVKIRGFRVEPGEIESVLASHESVCQSVVVVREDRLVAYVVPAGDDDFDAGALREYAGERLPEYMVPSATVALDVMPLTANGKVDRNALPAPDPESRSEGRDAETPLEAVMCGLFGEVLGLDQVGAEDSFFELGGDSILSMLLVSHAHRAGFALTTRDVFEHRTPAGLAAVAVATVGGATQVERERVSPVGEVPLTPVMCELLGRVGVDGVGGVAQSSAVVTPADMDFAVLVGAVQAVVDQHDVLRARLETAPRARLVVPERGAVLVEPLVRRVDVTGQDLAAAVGEQVRAATERLDPLAGVMLQVVWLDAGPEVQGRLVLVVDHLVVDTVSWQALLPDLTSAYKELAAGRRAALNPVSTSFRHWAREVSARAVGAERVAELSGWQALLGDAGSLLTDGPVDPVRDVEASVRRVSVSVPSGVTSALLTGVPAAFHAGVDDVLLAGLAAAVAEWARSRNQDQAADGFLVDVEGHGRVPLSEGVDLSRTVGWFTSAQPVRLAAGGFDPADLRAGGSAAGQVLKRVKEQVRAVPGDGLGYGMLRYLNPETGPAMAELPSAQIGFNYLGRQFVGRDGQWALSDEGVGASAAARAPVMHALEVLGAVQDRADGPELTLTLSWPERLLTEASAQALLDAWAAMLSGLAAHVTRPGSGGHTPSDFPLVALDQGQVEELEADVSGLVEVLPVSPLQEGLLFHALFDEEGRDVYVEQMVLTLEGRVDAGVLRSSWEALLERHGVLRSGFRLLAGMEEPVQMVVRHAVLPWREEDVSGLGEGAAWVEAERIGAEDRVRRFDLACPPLLRVALVKVAGGRYRMLVTLHHILLDGWSLPVLMRELWACYAAGGSASGLPAVAPYRDYLAWLTRQDKQAARDAWQDALAGLEEPTRVAPADPAGAGSLPDKVTTTVDTWLTASLHELARSHGVTLNTVVQVAWAVVLGQLVGRRDVVFGATVAGRPADLPGMENMLGLFINTVPVRVRLDPAQTVTALLAGLQAQQSALLDHQHLSLTEIQRLAGPGATFDTLLAYENYPGDPFAQPSSEAFSLTDADLRESTDFTLALGVKAHHDNLVLRYDHRPEVLDASAVHALSDRLVRVLEQVAADPDVRLAHVEMLGESERARVVGEWNDTVRVSSGSVPELFAARVASARDVLAVRSSDQALSYGELEARANQLGRYLRGLGVGRESRVGLCLPRGVDMIVGMLGVWKAGGAYVPLDPEYPADRLVYMVSDSAATVVLAVGETVAQVEGGTASVVVLDDPDVAAAITAEEPGPLDVPVVPEQLAYVIYTSGSTGRPKGVAVAHGGVANLAEVMRPVLGVEEGTVALQFASFSFDAAVLDVAVTLAGGGTLAIASGEERTDPKALATMIRDAGVSVASVVPSLLGVLDPSTVWGVENWVLGAERLSADLAAKWRAQSRVWNTYGPTEATVITTATLLNEGITPDDTPPTIGAPIGNTQVFVLDGFLRPVPPGVTGELYVSGAGLARGYVGRPDLTADRFVANPFVPGARMYRSGDLARWTADGLLEFAGRADEQVKIRGFRIEPGEIESVLAAHPDVGQAAVVVREHRPGDKRLVAYVVADGRETDTRQLREHVATVLPEYMVPSAVIALDQMPLTPNGKLDRPALVALSALPADGPFEEASQQMPGSALLCGLFGEVLGLERVGPGDSFFALGGDSILSMLLVSHARRAGLVITSRQVFEHRTPAGLAAVAVAVAVATDADGGRADGAVPSGMPATGEVPLTPVMRELLDRAGPEEAAKVFQSATLVTPAGLDPAALTGALRAVLDGHDVLRARLEGGSADEGEEGN</sequence>
<evidence type="ECO:0000256" key="5">
    <source>
        <dbReference type="ARBA" id="ARBA00022737"/>
    </source>
</evidence>
<evidence type="ECO:0000256" key="2">
    <source>
        <dbReference type="ARBA" id="ARBA00006432"/>
    </source>
</evidence>
<feature type="region of interest" description="Disordered" evidence="7">
    <location>
        <begin position="952"/>
        <end position="972"/>
    </location>
</feature>
<evidence type="ECO:0000256" key="7">
    <source>
        <dbReference type="SAM" id="MobiDB-lite"/>
    </source>
</evidence>
<dbReference type="GO" id="GO:0017000">
    <property type="term" value="P:antibiotic biosynthetic process"/>
    <property type="evidence" value="ECO:0007669"/>
    <property type="project" value="UniProtKB-KW"/>
</dbReference>
<organism evidence="9 10">
    <name type="scientific">Streptomyces daliensis</name>
    <dbReference type="NCBI Taxonomy" id="299421"/>
    <lineage>
        <taxon>Bacteria</taxon>
        <taxon>Bacillati</taxon>
        <taxon>Actinomycetota</taxon>
        <taxon>Actinomycetes</taxon>
        <taxon>Kitasatosporales</taxon>
        <taxon>Streptomycetaceae</taxon>
        <taxon>Streptomyces</taxon>
    </lineage>
</organism>
<dbReference type="InterPro" id="IPR045851">
    <property type="entry name" value="AMP-bd_C_sf"/>
</dbReference>
<dbReference type="SUPFAM" id="SSF52777">
    <property type="entry name" value="CoA-dependent acyltransferases"/>
    <property type="match status" value="7"/>
</dbReference>
<evidence type="ECO:0000259" key="8">
    <source>
        <dbReference type="PROSITE" id="PS50075"/>
    </source>
</evidence>
<dbReference type="Pfam" id="PF00668">
    <property type="entry name" value="Condensation"/>
    <property type="match status" value="3"/>
</dbReference>
<dbReference type="InterPro" id="IPR025110">
    <property type="entry name" value="AMP-bd_C"/>
</dbReference>